<comment type="pathway">
    <text evidence="1 10">Lipid metabolism; malonyl-CoA biosynthesis; malonyl-CoA from acetyl-CoA: step 1/1.</text>
</comment>
<dbReference type="GO" id="GO:0009317">
    <property type="term" value="C:acetyl-CoA carboxylase complex"/>
    <property type="evidence" value="ECO:0007669"/>
    <property type="project" value="InterPro"/>
</dbReference>
<dbReference type="GO" id="GO:0016743">
    <property type="term" value="F:carboxyl- or carbamoyltransferase activity"/>
    <property type="evidence" value="ECO:0007669"/>
    <property type="project" value="UniProtKB-UniRule"/>
</dbReference>
<dbReference type="EC" id="2.1.3.15" evidence="10"/>
<keyword evidence="5 10" id="KW-0276">Fatty acid metabolism</keyword>
<feature type="domain" description="CoA carboxyltransferase C-terminal" evidence="11">
    <location>
        <begin position="35"/>
        <end position="289"/>
    </location>
</feature>
<dbReference type="AlphaFoldDB" id="A0A2A4X779"/>
<keyword evidence="2 10" id="KW-0444">Lipid biosynthesis</keyword>
<evidence type="ECO:0000313" key="12">
    <source>
        <dbReference type="EMBL" id="PCI78171.1"/>
    </source>
</evidence>
<dbReference type="InterPro" id="IPR029045">
    <property type="entry name" value="ClpP/crotonase-like_dom_sf"/>
</dbReference>
<accession>A0A2A4X779</accession>
<keyword evidence="10" id="KW-0963">Cytoplasm</keyword>
<name>A0A2A4X779_UNCAE</name>
<dbReference type="InterPro" id="IPR001095">
    <property type="entry name" value="Acetyl_CoA_COase_a_su"/>
</dbReference>
<sequence length="314" mass="35221">MLSHEKQIFDCEDTIKQLREQNQENGIWSDDELAKLEEKLTSLKEKVYSDLSRWERVAISRHPKRPKSVDYIKAISDEFTEIFGDRLYRDDPAIITGFAVIEGRKFVVIAQEKGFDTESRLYRNFGMPHPEGFRKALRAMKLAEKFSLPILSLVDTPGAFPGLAAEERGQGSAIAVNLLEMSKLGTPIIVVLIGEGCSGGALGIAVGDVVGMLEHSYYSVISPEGCASILWRDGAMNEKAATALKMHAEDLIGYGIIDTILDEPQGGAHHDTEVVFSNVKAFVLEQETRLQQYSVEELLNQRYDRFRKFGEFKE</sequence>
<evidence type="ECO:0000313" key="13">
    <source>
        <dbReference type="Proteomes" id="UP000218775"/>
    </source>
</evidence>
<keyword evidence="7 10" id="KW-0443">Lipid metabolism</keyword>
<organism evidence="12 13">
    <name type="scientific">Aerophobetes bacterium</name>
    <dbReference type="NCBI Taxonomy" id="2030807"/>
    <lineage>
        <taxon>Bacteria</taxon>
        <taxon>Candidatus Aerophobota</taxon>
    </lineage>
</organism>
<protein>
    <recommendedName>
        <fullName evidence="10">Acetyl-coenzyme A carboxylase carboxyl transferase subunit alpha</fullName>
        <shortName evidence="10">ACCase subunit alpha</shortName>
        <shortName evidence="10">Acetyl-CoA carboxylase carboxyltransferase subunit alpha</shortName>
        <ecNumber evidence="10">2.1.3.15</ecNumber>
    </recommendedName>
</protein>
<evidence type="ECO:0000256" key="8">
    <source>
        <dbReference type="ARBA" id="ARBA00023160"/>
    </source>
</evidence>
<dbReference type="HAMAP" id="MF_00823">
    <property type="entry name" value="AcetylCoA_CT_alpha"/>
    <property type="match status" value="1"/>
</dbReference>
<dbReference type="NCBIfam" id="NF041504">
    <property type="entry name" value="AccA_sub"/>
    <property type="match status" value="1"/>
</dbReference>
<evidence type="ECO:0000256" key="4">
    <source>
        <dbReference type="ARBA" id="ARBA00022741"/>
    </source>
</evidence>
<dbReference type="GO" id="GO:0006633">
    <property type="term" value="P:fatty acid biosynthetic process"/>
    <property type="evidence" value="ECO:0007669"/>
    <property type="project" value="UniProtKB-KW"/>
</dbReference>
<dbReference type="Proteomes" id="UP000218775">
    <property type="component" value="Unassembled WGS sequence"/>
</dbReference>
<dbReference type="SUPFAM" id="SSF52096">
    <property type="entry name" value="ClpP/crotonase"/>
    <property type="match status" value="1"/>
</dbReference>
<dbReference type="GO" id="GO:2001295">
    <property type="term" value="P:malonyl-CoA biosynthetic process"/>
    <property type="evidence" value="ECO:0007669"/>
    <property type="project" value="UniProtKB-UniRule"/>
</dbReference>
<evidence type="ECO:0000256" key="3">
    <source>
        <dbReference type="ARBA" id="ARBA00022679"/>
    </source>
</evidence>
<evidence type="ECO:0000256" key="1">
    <source>
        <dbReference type="ARBA" id="ARBA00004956"/>
    </source>
</evidence>
<dbReference type="EMBL" id="NVUK01000008">
    <property type="protein sequence ID" value="PCI78171.1"/>
    <property type="molecule type" value="Genomic_DNA"/>
</dbReference>
<gene>
    <name evidence="10" type="primary">accA</name>
    <name evidence="12" type="ORF">COB21_01505</name>
</gene>
<dbReference type="PANTHER" id="PTHR42853">
    <property type="entry name" value="ACETYL-COENZYME A CARBOXYLASE CARBOXYL TRANSFERASE SUBUNIT ALPHA"/>
    <property type="match status" value="1"/>
</dbReference>
<proteinExistence type="inferred from homology"/>
<evidence type="ECO:0000259" key="11">
    <source>
        <dbReference type="PROSITE" id="PS50989"/>
    </source>
</evidence>
<dbReference type="Gene3D" id="3.90.226.10">
    <property type="entry name" value="2-enoyl-CoA Hydratase, Chain A, domain 1"/>
    <property type="match status" value="1"/>
</dbReference>
<keyword evidence="6 10" id="KW-0067">ATP-binding</keyword>
<comment type="caution">
    <text evidence="12">The sequence shown here is derived from an EMBL/GenBank/DDBJ whole genome shotgun (WGS) entry which is preliminary data.</text>
</comment>
<dbReference type="GO" id="GO:0005524">
    <property type="term" value="F:ATP binding"/>
    <property type="evidence" value="ECO:0007669"/>
    <property type="project" value="UniProtKB-KW"/>
</dbReference>
<keyword evidence="8 10" id="KW-0275">Fatty acid biosynthesis</keyword>
<dbReference type="InterPro" id="IPR011763">
    <property type="entry name" value="COA_CT_C"/>
</dbReference>
<dbReference type="NCBIfam" id="NF004344">
    <property type="entry name" value="PRK05724.1"/>
    <property type="match status" value="1"/>
</dbReference>
<dbReference type="GO" id="GO:0003989">
    <property type="term" value="F:acetyl-CoA carboxylase activity"/>
    <property type="evidence" value="ECO:0007669"/>
    <property type="project" value="InterPro"/>
</dbReference>
<dbReference type="PROSITE" id="PS50989">
    <property type="entry name" value="COA_CT_CTER"/>
    <property type="match status" value="1"/>
</dbReference>
<evidence type="ECO:0000256" key="5">
    <source>
        <dbReference type="ARBA" id="ARBA00022832"/>
    </source>
</evidence>
<comment type="catalytic activity">
    <reaction evidence="9 10">
        <text>N(6)-carboxybiotinyl-L-lysyl-[protein] + acetyl-CoA = N(6)-biotinyl-L-lysyl-[protein] + malonyl-CoA</text>
        <dbReference type="Rhea" id="RHEA:54728"/>
        <dbReference type="Rhea" id="RHEA-COMP:10505"/>
        <dbReference type="Rhea" id="RHEA-COMP:10506"/>
        <dbReference type="ChEBI" id="CHEBI:57288"/>
        <dbReference type="ChEBI" id="CHEBI:57384"/>
        <dbReference type="ChEBI" id="CHEBI:83144"/>
        <dbReference type="ChEBI" id="CHEBI:83145"/>
        <dbReference type="EC" id="2.1.3.15"/>
    </reaction>
</comment>
<dbReference type="Pfam" id="PF03255">
    <property type="entry name" value="ACCA"/>
    <property type="match status" value="1"/>
</dbReference>
<dbReference type="UniPathway" id="UPA00655">
    <property type="reaction ID" value="UER00711"/>
</dbReference>
<evidence type="ECO:0000256" key="2">
    <source>
        <dbReference type="ARBA" id="ARBA00022516"/>
    </source>
</evidence>
<evidence type="ECO:0000256" key="10">
    <source>
        <dbReference type="HAMAP-Rule" id="MF_00823"/>
    </source>
</evidence>
<evidence type="ECO:0000256" key="6">
    <source>
        <dbReference type="ARBA" id="ARBA00022840"/>
    </source>
</evidence>
<dbReference type="PANTHER" id="PTHR42853:SF3">
    <property type="entry name" value="ACETYL-COENZYME A CARBOXYLASE CARBOXYL TRANSFERASE SUBUNIT ALPHA, CHLOROPLASTIC"/>
    <property type="match status" value="1"/>
</dbReference>
<comment type="similarity">
    <text evidence="10">Belongs to the AccA family.</text>
</comment>
<comment type="subunit">
    <text evidence="10">Acetyl-CoA carboxylase is a heterohexamer composed of biotin carboxyl carrier protein (AccB), biotin carboxylase (AccC) and two subunits each of ACCase subunit alpha (AccA) and ACCase subunit beta (AccD).</text>
</comment>
<evidence type="ECO:0000256" key="9">
    <source>
        <dbReference type="ARBA" id="ARBA00049152"/>
    </source>
</evidence>
<dbReference type="NCBIfam" id="TIGR00513">
    <property type="entry name" value="accA"/>
    <property type="match status" value="1"/>
</dbReference>
<keyword evidence="3 10" id="KW-0808">Transferase</keyword>
<dbReference type="PRINTS" id="PR01069">
    <property type="entry name" value="ACCCTRFRASEA"/>
</dbReference>
<comment type="function">
    <text evidence="10">Component of the acetyl coenzyme A carboxylase (ACC) complex. First, biotin carboxylase catalyzes the carboxylation of biotin on its carrier protein (BCCP) and then the CO(2) group is transferred by the carboxyltransferase to acetyl-CoA to form malonyl-CoA.</text>
</comment>
<comment type="subcellular location">
    <subcellularLocation>
        <location evidence="10">Cytoplasm</location>
    </subcellularLocation>
</comment>
<reference evidence="13" key="1">
    <citation type="submission" date="2017-08" db="EMBL/GenBank/DDBJ databases">
        <title>A dynamic microbial community with high functional redundancy inhabits the cold, oxic subseafloor aquifer.</title>
        <authorList>
            <person name="Tully B.J."/>
            <person name="Wheat C.G."/>
            <person name="Glazer B.T."/>
            <person name="Huber J.A."/>
        </authorList>
    </citation>
    <scope>NUCLEOTIDE SEQUENCE [LARGE SCALE GENOMIC DNA]</scope>
</reference>
<keyword evidence="4 10" id="KW-0547">Nucleotide-binding</keyword>
<evidence type="ECO:0000256" key="7">
    <source>
        <dbReference type="ARBA" id="ARBA00023098"/>
    </source>
</evidence>